<evidence type="ECO:0000256" key="2">
    <source>
        <dbReference type="ARBA" id="ARBA00023015"/>
    </source>
</evidence>
<dbReference type="PANTHER" id="PTHR30537">
    <property type="entry name" value="HTH-TYPE TRANSCRIPTIONAL REGULATOR"/>
    <property type="match status" value="1"/>
</dbReference>
<dbReference type="PANTHER" id="PTHR30537:SF5">
    <property type="entry name" value="HTH-TYPE TRANSCRIPTIONAL ACTIVATOR TTDR-RELATED"/>
    <property type="match status" value="1"/>
</dbReference>
<evidence type="ECO:0000256" key="1">
    <source>
        <dbReference type="ARBA" id="ARBA00009437"/>
    </source>
</evidence>
<dbReference type="FunFam" id="1.10.10.10:FF:000001">
    <property type="entry name" value="LysR family transcriptional regulator"/>
    <property type="match status" value="1"/>
</dbReference>
<dbReference type="GO" id="GO:0043565">
    <property type="term" value="F:sequence-specific DNA binding"/>
    <property type="evidence" value="ECO:0007669"/>
    <property type="project" value="TreeGrafter"/>
</dbReference>
<dbReference type="GO" id="GO:0006351">
    <property type="term" value="P:DNA-templated transcription"/>
    <property type="evidence" value="ECO:0007669"/>
    <property type="project" value="TreeGrafter"/>
</dbReference>
<evidence type="ECO:0000313" key="9">
    <source>
        <dbReference type="EMBL" id="RWX76098.1"/>
    </source>
</evidence>
<keyword evidence="3" id="KW-0238">DNA-binding</keyword>
<dbReference type="AlphaFoldDB" id="A0A3S3RHJ9"/>
<sequence length="299" mass="32539">MDRLEAMSLLIEVAESGSFSAAARRRGMPVTTITRKISDLEKALGATLLVRTTRKLSVTDAGGTYLAAARRIIADVEEAEREAAGEFNTPKGELVITAPVQFGQLHVLPMVTDFLDMFPEINVRLLLLDGNVPMLDGHVDMAVRIGSLADSAMVATTVGSMRMIVCASSQLLASKGVPATVDDLRRMPCIVFEGPAALSDWRFIDKDTKAPIMFRPIPRLSVTTAEAVVRAALRHVGVARLLHYQAADAIKSGALEIMLEAFEPKPAPVSLVHVARGQMPLKMRRFLDFAAPRLRDLLR</sequence>
<dbReference type="GO" id="GO:0003700">
    <property type="term" value="F:DNA-binding transcription factor activity"/>
    <property type="evidence" value="ECO:0007669"/>
    <property type="project" value="InterPro"/>
</dbReference>
<dbReference type="RefSeq" id="WP_128444976.1">
    <property type="nucleotide sequence ID" value="NZ_SBIP01000004.1"/>
</dbReference>
<dbReference type="PROSITE" id="PS50931">
    <property type="entry name" value="HTH_LYSR"/>
    <property type="match status" value="1"/>
</dbReference>
<reference evidence="9 10" key="1">
    <citation type="submission" date="2019-01" db="EMBL/GenBank/DDBJ databases">
        <title>The draft genome of Rhizobium sp. 24NR.</title>
        <authorList>
            <person name="Liu L."/>
            <person name="Liang L."/>
            <person name="Shi S."/>
            <person name="Xu L."/>
            <person name="Wang X."/>
            <person name="Li L."/>
            <person name="Zhang X."/>
        </authorList>
    </citation>
    <scope>NUCLEOTIDE SEQUENCE [LARGE SCALE GENOMIC DNA]</scope>
    <source>
        <strain evidence="9 10">24NR</strain>
    </source>
</reference>
<keyword evidence="2" id="KW-0805">Transcription regulation</keyword>
<gene>
    <name evidence="9" type="ORF">EPK99_20845</name>
</gene>
<keyword evidence="10" id="KW-1185">Reference proteome</keyword>
<dbReference type="InterPro" id="IPR000847">
    <property type="entry name" value="LysR_HTH_N"/>
</dbReference>
<evidence type="ECO:0000256" key="5">
    <source>
        <dbReference type="ARBA" id="ARBA00054626"/>
    </source>
</evidence>
<dbReference type="EMBL" id="SBIP01000004">
    <property type="protein sequence ID" value="RWX76098.1"/>
    <property type="molecule type" value="Genomic_DNA"/>
</dbReference>
<organism evidence="9 10">
    <name type="scientific">Neorhizobium lilium</name>
    <dbReference type="NCBI Taxonomy" id="2503024"/>
    <lineage>
        <taxon>Bacteria</taxon>
        <taxon>Pseudomonadati</taxon>
        <taxon>Pseudomonadota</taxon>
        <taxon>Alphaproteobacteria</taxon>
        <taxon>Hyphomicrobiales</taxon>
        <taxon>Rhizobiaceae</taxon>
        <taxon>Rhizobium/Agrobacterium group</taxon>
        <taxon>Neorhizobium</taxon>
    </lineage>
</organism>
<accession>A0A3S3RHJ9</accession>
<dbReference type="SUPFAM" id="SSF53850">
    <property type="entry name" value="Periplasmic binding protein-like II"/>
    <property type="match status" value="1"/>
</dbReference>
<comment type="caution">
    <text evidence="9">The sequence shown here is derived from an EMBL/GenBank/DDBJ whole genome shotgun (WGS) entry which is preliminary data.</text>
</comment>
<dbReference type="InterPro" id="IPR036390">
    <property type="entry name" value="WH_DNA-bd_sf"/>
</dbReference>
<evidence type="ECO:0000313" key="10">
    <source>
        <dbReference type="Proteomes" id="UP000287687"/>
    </source>
</evidence>
<dbReference type="SUPFAM" id="SSF46785">
    <property type="entry name" value="Winged helix' DNA-binding domain"/>
    <property type="match status" value="1"/>
</dbReference>
<keyword evidence="4" id="KW-0804">Transcription</keyword>
<evidence type="ECO:0000259" key="8">
    <source>
        <dbReference type="PROSITE" id="PS50931"/>
    </source>
</evidence>
<dbReference type="Proteomes" id="UP000287687">
    <property type="component" value="Unassembled WGS sequence"/>
</dbReference>
<dbReference type="Pfam" id="PF00126">
    <property type="entry name" value="HTH_1"/>
    <property type="match status" value="1"/>
</dbReference>
<comment type="similarity">
    <text evidence="1">Belongs to the LysR transcriptional regulatory family.</text>
</comment>
<dbReference type="InterPro" id="IPR005119">
    <property type="entry name" value="LysR_subst-bd"/>
</dbReference>
<feature type="domain" description="HTH lysR-type" evidence="8">
    <location>
        <begin position="1"/>
        <end position="59"/>
    </location>
</feature>
<comment type="function">
    <text evidence="5">Transcriptional regulator of the ttuABCDE tartrate utilization operon.</text>
</comment>
<dbReference type="Pfam" id="PF03466">
    <property type="entry name" value="LysR_substrate"/>
    <property type="match status" value="1"/>
</dbReference>
<dbReference type="OrthoDB" id="9786526at2"/>
<dbReference type="InterPro" id="IPR058163">
    <property type="entry name" value="LysR-type_TF_proteobact-type"/>
</dbReference>
<evidence type="ECO:0000256" key="7">
    <source>
        <dbReference type="ARBA" id="ARBA00083243"/>
    </source>
</evidence>
<evidence type="ECO:0000256" key="6">
    <source>
        <dbReference type="ARBA" id="ARBA00067332"/>
    </source>
</evidence>
<name>A0A3S3RHJ9_9HYPH</name>
<dbReference type="CDD" id="cd08471">
    <property type="entry name" value="PBP2_CrgA_like_2"/>
    <property type="match status" value="1"/>
</dbReference>
<dbReference type="Gene3D" id="1.10.10.10">
    <property type="entry name" value="Winged helix-like DNA-binding domain superfamily/Winged helix DNA-binding domain"/>
    <property type="match status" value="1"/>
</dbReference>
<dbReference type="InterPro" id="IPR036388">
    <property type="entry name" value="WH-like_DNA-bd_sf"/>
</dbReference>
<evidence type="ECO:0000256" key="4">
    <source>
        <dbReference type="ARBA" id="ARBA00023163"/>
    </source>
</evidence>
<dbReference type="Gene3D" id="3.40.190.290">
    <property type="match status" value="1"/>
</dbReference>
<evidence type="ECO:0000256" key="3">
    <source>
        <dbReference type="ARBA" id="ARBA00023125"/>
    </source>
</evidence>
<protein>
    <recommendedName>
        <fullName evidence="6">HTH-type transcriptional regulator TtuA</fullName>
    </recommendedName>
    <alternativeName>
        <fullName evidence="7">Tartrate utilization transcriptional regulator</fullName>
    </alternativeName>
</protein>
<proteinExistence type="inferred from homology"/>